<reference evidence="1 2" key="1">
    <citation type="submission" date="2019-02" db="EMBL/GenBank/DDBJ databases">
        <authorList>
            <person name="Lehtovirta-Morley E L."/>
        </authorList>
    </citation>
    <scope>NUCLEOTIDE SEQUENCE [LARGE SCALE GENOMIC DNA]</scope>
    <source>
        <strain evidence="1">NFRAN1</strain>
    </source>
</reference>
<dbReference type="AlphaFoldDB" id="A0A484I7N5"/>
<evidence type="ECO:0000313" key="2">
    <source>
        <dbReference type="Proteomes" id="UP000294299"/>
    </source>
</evidence>
<sequence>MTKSKSTESNVLKELKMERFRNNSINIPLSFVKSKVAGYYCD</sequence>
<organism evidence="1 2">
    <name type="scientific">Candidatus Nitrosocosmicus franklandianus</name>
    <dbReference type="NCBI Taxonomy" id="1798806"/>
    <lineage>
        <taxon>Archaea</taxon>
        <taxon>Nitrososphaerota</taxon>
        <taxon>Nitrososphaeria</taxon>
        <taxon>Nitrososphaerales</taxon>
        <taxon>Nitrososphaeraceae</taxon>
        <taxon>Candidatus Nitrosocosmicus</taxon>
    </lineage>
</organism>
<proteinExistence type="predicted"/>
<dbReference type="Proteomes" id="UP000294299">
    <property type="component" value="Chromosome NFRAN"/>
</dbReference>
<keyword evidence="2" id="KW-1185">Reference proteome</keyword>
<protein>
    <submittedName>
        <fullName evidence="1">Uncharacterized protein</fullName>
    </submittedName>
</protein>
<name>A0A484I7N5_9ARCH</name>
<dbReference type="KEGG" id="nfn:NFRAN_0439"/>
<dbReference type="EMBL" id="LR216287">
    <property type="protein sequence ID" value="VFJ12760.1"/>
    <property type="molecule type" value="Genomic_DNA"/>
</dbReference>
<gene>
    <name evidence="1" type="ORF">NFRAN_0439</name>
</gene>
<accession>A0A484I7N5</accession>
<evidence type="ECO:0000313" key="1">
    <source>
        <dbReference type="EMBL" id="VFJ12760.1"/>
    </source>
</evidence>